<dbReference type="Proteomes" id="UP001470230">
    <property type="component" value="Unassembled WGS sequence"/>
</dbReference>
<accession>A0ABR2JEL8</accession>
<protein>
    <submittedName>
        <fullName evidence="3">Uncharacterized protein</fullName>
    </submittedName>
</protein>
<evidence type="ECO:0000256" key="2">
    <source>
        <dbReference type="SAM" id="MobiDB-lite"/>
    </source>
</evidence>
<name>A0ABR2JEL8_9EUKA</name>
<feature type="region of interest" description="Disordered" evidence="2">
    <location>
        <begin position="1"/>
        <end position="66"/>
    </location>
</feature>
<organism evidence="3 4">
    <name type="scientific">Tritrichomonas musculus</name>
    <dbReference type="NCBI Taxonomy" id="1915356"/>
    <lineage>
        <taxon>Eukaryota</taxon>
        <taxon>Metamonada</taxon>
        <taxon>Parabasalia</taxon>
        <taxon>Tritrichomonadida</taxon>
        <taxon>Tritrichomonadidae</taxon>
        <taxon>Tritrichomonas</taxon>
    </lineage>
</organism>
<sequence length="298" mass="35244">MNETIQPDPVKPTIIKKKKRKVVSRKQLEKMNKVIESDQPKKKVTSRSQIPRAKPDQPSSTSRIRLRVKNRKDKHLENDELARTDLIVELKKIYKDKTEEEIKEIANQRIQTFKDKGYEWTILPFPLNFLNHEESEIHTKIREEESKKNLAFNRLAAAFGYAHPDLMYDEIEKATRERLKDFLDNYREITDIQLEEFLDEQEFAAYKEEEQRIKEEKEKLKKERERVEREVSEPITAAIDKILQTQTAKEPIQQQSNQLAEFNDFWLDKSNDNSSFESFSDSDSDVVEKLPSDTPSDN</sequence>
<dbReference type="EMBL" id="JAPFFF010000012">
    <property type="protein sequence ID" value="KAK8876403.1"/>
    <property type="molecule type" value="Genomic_DNA"/>
</dbReference>
<gene>
    <name evidence="3" type="ORF">M9Y10_006607</name>
</gene>
<evidence type="ECO:0000256" key="1">
    <source>
        <dbReference type="SAM" id="Coils"/>
    </source>
</evidence>
<evidence type="ECO:0000313" key="4">
    <source>
        <dbReference type="Proteomes" id="UP001470230"/>
    </source>
</evidence>
<keyword evidence="1" id="KW-0175">Coiled coil</keyword>
<feature type="compositionally biased region" description="Basic residues" evidence="2">
    <location>
        <begin position="14"/>
        <end position="24"/>
    </location>
</feature>
<proteinExistence type="predicted"/>
<feature type="coiled-coil region" evidence="1">
    <location>
        <begin position="203"/>
        <end position="233"/>
    </location>
</feature>
<reference evidence="3 4" key="1">
    <citation type="submission" date="2024-04" db="EMBL/GenBank/DDBJ databases">
        <title>Tritrichomonas musculus Genome.</title>
        <authorList>
            <person name="Alves-Ferreira E."/>
            <person name="Grigg M."/>
            <person name="Lorenzi H."/>
            <person name="Galac M."/>
        </authorList>
    </citation>
    <scope>NUCLEOTIDE SEQUENCE [LARGE SCALE GENOMIC DNA]</scope>
    <source>
        <strain evidence="3 4">EAF2021</strain>
    </source>
</reference>
<comment type="caution">
    <text evidence="3">The sequence shown here is derived from an EMBL/GenBank/DDBJ whole genome shotgun (WGS) entry which is preliminary data.</text>
</comment>
<evidence type="ECO:0000313" key="3">
    <source>
        <dbReference type="EMBL" id="KAK8876403.1"/>
    </source>
</evidence>
<feature type="compositionally biased region" description="Basic and acidic residues" evidence="2">
    <location>
        <begin position="26"/>
        <end position="41"/>
    </location>
</feature>
<feature type="region of interest" description="Disordered" evidence="2">
    <location>
        <begin position="273"/>
        <end position="298"/>
    </location>
</feature>
<keyword evidence="4" id="KW-1185">Reference proteome</keyword>